<evidence type="ECO:0000256" key="3">
    <source>
        <dbReference type="ARBA" id="ARBA00023237"/>
    </source>
</evidence>
<organism evidence="5 6">
    <name type="scientific">Ornithobacterium rhinotracheale</name>
    <dbReference type="NCBI Taxonomy" id="28251"/>
    <lineage>
        <taxon>Bacteria</taxon>
        <taxon>Pseudomonadati</taxon>
        <taxon>Bacteroidota</taxon>
        <taxon>Flavobacteriia</taxon>
        <taxon>Flavobacteriales</taxon>
        <taxon>Weeksellaceae</taxon>
        <taxon>Ornithobacterium</taxon>
    </lineage>
</organism>
<dbReference type="SUPFAM" id="SSF56935">
    <property type="entry name" value="Porins"/>
    <property type="match status" value="1"/>
</dbReference>
<comment type="subcellular location">
    <subcellularLocation>
        <location evidence="1">Cell outer membrane</location>
    </subcellularLocation>
</comment>
<keyword evidence="3" id="KW-0998">Cell outer membrane</keyword>
<accession>A0A410JP60</accession>
<evidence type="ECO:0000256" key="2">
    <source>
        <dbReference type="ARBA" id="ARBA00023136"/>
    </source>
</evidence>
<gene>
    <name evidence="5" type="ORF">EQP59_00290</name>
</gene>
<evidence type="ECO:0000313" key="5">
    <source>
        <dbReference type="EMBL" id="QAR29905.1"/>
    </source>
</evidence>
<proteinExistence type="predicted"/>
<dbReference type="Proteomes" id="UP000287701">
    <property type="component" value="Chromosome"/>
</dbReference>
<evidence type="ECO:0008006" key="7">
    <source>
        <dbReference type="Google" id="ProtNLM"/>
    </source>
</evidence>
<evidence type="ECO:0000256" key="4">
    <source>
        <dbReference type="SAM" id="SignalP"/>
    </source>
</evidence>
<feature type="signal peptide" evidence="4">
    <location>
        <begin position="1"/>
        <end position="18"/>
    </location>
</feature>
<keyword evidence="4" id="KW-0732">Signal</keyword>
<dbReference type="OrthoDB" id="1264254at2"/>
<evidence type="ECO:0000256" key="1">
    <source>
        <dbReference type="ARBA" id="ARBA00004442"/>
    </source>
</evidence>
<dbReference type="GO" id="GO:0009279">
    <property type="term" value="C:cell outer membrane"/>
    <property type="evidence" value="ECO:0007669"/>
    <property type="project" value="UniProtKB-SubCell"/>
</dbReference>
<evidence type="ECO:0000313" key="6">
    <source>
        <dbReference type="Proteomes" id="UP000287701"/>
    </source>
</evidence>
<dbReference type="RefSeq" id="WP_128500421.1">
    <property type="nucleotide sequence ID" value="NZ_CP035107.1"/>
</dbReference>
<protein>
    <recommendedName>
        <fullName evidence="7">TonB-dependent receptor</fullName>
    </recommendedName>
</protein>
<reference evidence="5 6" key="1">
    <citation type="submission" date="2019-01" db="EMBL/GenBank/DDBJ databases">
        <title>Whole Genome of Ornithobacterium rhinotracheale FARPER-174b.</title>
        <authorList>
            <person name="Tataje-Lavanda L.A."/>
            <person name="Montalvan A."/>
            <person name="Montesinos R."/>
            <person name="Zimic M."/>
            <person name="Fernandez-Sanchez M."/>
            <person name="Fernandez-Diaz M."/>
        </authorList>
    </citation>
    <scope>NUCLEOTIDE SEQUENCE [LARGE SCALE GENOMIC DNA]</scope>
    <source>
        <strain evidence="5 6">FARPER-174b</strain>
    </source>
</reference>
<name>A0A410JP60_ORNRH</name>
<feature type="chain" id="PRO_5019560125" description="TonB-dependent receptor" evidence="4">
    <location>
        <begin position="19"/>
        <end position="603"/>
    </location>
</feature>
<keyword evidence="2" id="KW-0472">Membrane</keyword>
<dbReference type="AlphaFoldDB" id="A0A410JP60"/>
<dbReference type="EMBL" id="CP035107">
    <property type="protein sequence ID" value="QAR29905.1"/>
    <property type="molecule type" value="Genomic_DNA"/>
</dbReference>
<dbReference type="InterPro" id="IPR036942">
    <property type="entry name" value="Beta-barrel_TonB_sf"/>
</dbReference>
<sequence>MKKIVSLSVLSLSILSLAQIKQGEVNVSGEYQIKQGEVTVNRKYEPNVNAAEKIKQTPKVSAPKTKKHSVINYQTKDIEAASEFETTPLSAEKLPINQTPPLRNYIRAGYGNNSTLHLNAFVSIPVDEDKSVGLNASYLGTDLNDDALKEWVNTNQSKINAEAFFNYNLQDAKFSLKAGAGIDKLNLYGIPQEALATLTEKLNAPQKFTNIYTQAEYQKFNQSFFKSAKADAYYLNNNWGSNELGLKAKTALNTGDLYEADFLGGLILGAKADANLNYTFTHTEDTYAHSLPKTNHLNLGIAPQIEIKNEILNLSAGANLQYVTESEQKNSKFRIFPAVELKLIPAKEFVLYGGLTGGVKINSYQSLYTENPYLAPSFGLLPTVNKFEFYGGIAGDIGENFKYNAKVGFQDLENEPFFVKYAQFSTSAPTTFGYNHYNSFSPFYNDAKRTYLSGTLQFIGIDKLSLGANLLVQSYKMEHLEKAFEKPSLSGAINANYAFFGQRLLLGADVLFVGKRNGKALGVEDPSQALPNTFYQNAQSSALVQTSYEPKPYLDLNCSANFILTPQWVIFAQANNLLNNHYERFSKYPVQGTTATAGIQYKF</sequence>
<dbReference type="Gene3D" id="2.40.170.20">
    <property type="entry name" value="TonB-dependent receptor, beta-barrel domain"/>
    <property type="match status" value="1"/>
</dbReference>